<comment type="similarity">
    <text evidence="1">Belongs to the plant acyltransferase family.</text>
</comment>
<dbReference type="RefSeq" id="XP_016442548.1">
    <property type="nucleotide sequence ID" value="XM_016587062.1"/>
</dbReference>
<keyword evidence="3" id="KW-0012">Acyltransferase</keyword>
<keyword evidence="2" id="KW-0808">Transferase</keyword>
<dbReference type="AlphaFoldDB" id="A0A1S3XRH5"/>
<dbReference type="PaxDb" id="4097-A0A1S3XRH5"/>
<dbReference type="PANTHER" id="PTHR31623">
    <property type="entry name" value="F21J9.9"/>
    <property type="match status" value="1"/>
</dbReference>
<reference evidence="5" key="1">
    <citation type="submission" date="2025-08" db="UniProtKB">
        <authorList>
            <consortium name="RefSeq"/>
        </authorList>
    </citation>
    <scope>IDENTIFICATION</scope>
</reference>
<dbReference type="Gene3D" id="3.30.559.10">
    <property type="entry name" value="Chloramphenicol acetyltransferase-like domain"/>
    <property type="match status" value="2"/>
</dbReference>
<name>A0A1S3XRH5_TOBAC</name>
<dbReference type="Pfam" id="PF02458">
    <property type="entry name" value="Transferase"/>
    <property type="match status" value="2"/>
</dbReference>
<dbReference type="STRING" id="4097.A0A1S3XRH5"/>
<organism evidence="5">
    <name type="scientific">Nicotiana tabacum</name>
    <name type="common">Common tobacco</name>
    <dbReference type="NCBI Taxonomy" id="4097"/>
    <lineage>
        <taxon>Eukaryota</taxon>
        <taxon>Viridiplantae</taxon>
        <taxon>Streptophyta</taxon>
        <taxon>Embryophyta</taxon>
        <taxon>Tracheophyta</taxon>
        <taxon>Spermatophyta</taxon>
        <taxon>Magnoliopsida</taxon>
        <taxon>eudicotyledons</taxon>
        <taxon>Gunneridae</taxon>
        <taxon>Pentapetalae</taxon>
        <taxon>asterids</taxon>
        <taxon>lamiids</taxon>
        <taxon>Solanales</taxon>
        <taxon>Solanaceae</taxon>
        <taxon>Nicotianoideae</taxon>
        <taxon>Nicotianeae</taxon>
        <taxon>Nicotiana</taxon>
    </lineage>
</organism>
<evidence type="ECO:0000256" key="3">
    <source>
        <dbReference type="ARBA" id="ARBA00023315"/>
    </source>
</evidence>
<evidence type="ECO:0000256" key="4">
    <source>
        <dbReference type="SAM" id="MobiDB-lite"/>
    </source>
</evidence>
<feature type="region of interest" description="Disordered" evidence="4">
    <location>
        <begin position="1"/>
        <end position="22"/>
    </location>
</feature>
<dbReference type="SMR" id="A0A1S3XRH5"/>
<accession>A0A1S3XRH5</accession>
<protein>
    <submittedName>
        <fullName evidence="5">Acylsugar acyltransferase 3-like</fullName>
    </submittedName>
</protein>
<gene>
    <name evidence="5" type="primary">LOC107767959</name>
</gene>
<dbReference type="GO" id="GO:0016746">
    <property type="term" value="F:acyltransferase activity"/>
    <property type="evidence" value="ECO:0007669"/>
    <property type="project" value="UniProtKB-KW"/>
</dbReference>
<evidence type="ECO:0000313" key="5">
    <source>
        <dbReference type="RefSeq" id="XP_016442548.1"/>
    </source>
</evidence>
<dbReference type="OMA" id="CPMSQIL"/>
<dbReference type="OrthoDB" id="671439at2759"/>
<sequence length="330" mass="36892">MVESTILSKKMIKPSSPTPSSLSRHNLSFIDQIASSAFSPIVVFYSKPTNNTRQILENSLSKVLSSYYPFAGRIKDDYEYVECNDTAISGCLSHKIADGYSLLKLLKDWAATARLELDFKPSTQFDVHSFSSSSLDRLKDIVAMNSQVQNPIRVEVATALLHKCGSAVSIANLGVFQPSLLCHLMNFLPPLPQNTIGNACYFFGSTAAKENETQSQLRKAKQYIQDKSKDPNQLASHLLEKFKERANKSEKNKFDFYMCSRLCNLGVYKIDFGWGEPIRVTLARNPMKSNFIFLDSPNGDGINVLITLTEADMLIFQSNKELLEFASPVV</sequence>
<proteinExistence type="inferred from homology"/>
<dbReference type="InterPro" id="IPR023213">
    <property type="entry name" value="CAT-like_dom_sf"/>
</dbReference>
<dbReference type="KEGG" id="nta:107767959"/>
<dbReference type="PANTHER" id="PTHR31623:SF49">
    <property type="entry name" value="ACYLSUGAR ACYLTRANSFERASE 3-LIKE"/>
    <property type="match status" value="1"/>
</dbReference>
<evidence type="ECO:0000256" key="2">
    <source>
        <dbReference type="ARBA" id="ARBA00022679"/>
    </source>
</evidence>
<evidence type="ECO:0000256" key="1">
    <source>
        <dbReference type="ARBA" id="ARBA00009861"/>
    </source>
</evidence>